<evidence type="ECO:0000313" key="4">
    <source>
        <dbReference type="Proteomes" id="UP000823775"/>
    </source>
</evidence>
<keyword evidence="4" id="KW-1185">Reference proteome</keyword>
<feature type="repeat" description="PPR" evidence="2">
    <location>
        <begin position="363"/>
        <end position="399"/>
    </location>
</feature>
<evidence type="ECO:0008006" key="5">
    <source>
        <dbReference type="Google" id="ProtNLM"/>
    </source>
</evidence>
<dbReference type="Proteomes" id="UP000823775">
    <property type="component" value="Unassembled WGS sequence"/>
</dbReference>
<evidence type="ECO:0000313" key="3">
    <source>
        <dbReference type="EMBL" id="MCD7449925.1"/>
    </source>
</evidence>
<dbReference type="Pfam" id="PF13041">
    <property type="entry name" value="PPR_2"/>
    <property type="match status" value="1"/>
</dbReference>
<dbReference type="PROSITE" id="PS51375">
    <property type="entry name" value="PPR"/>
    <property type="match status" value="1"/>
</dbReference>
<evidence type="ECO:0000256" key="2">
    <source>
        <dbReference type="PROSITE-ProRule" id="PRU00708"/>
    </source>
</evidence>
<accession>A0ABS8RSZ2</accession>
<comment type="caution">
    <text evidence="3">The sequence shown here is derived from an EMBL/GenBank/DDBJ whole genome shotgun (WGS) entry which is preliminary data.</text>
</comment>
<dbReference type="Gene3D" id="1.25.40.10">
    <property type="entry name" value="Tetratricopeptide repeat domain"/>
    <property type="match status" value="3"/>
</dbReference>
<dbReference type="InterPro" id="IPR046960">
    <property type="entry name" value="PPR_At4g14850-like_plant"/>
</dbReference>
<dbReference type="NCBIfam" id="TIGR00756">
    <property type="entry name" value="PPR"/>
    <property type="match status" value="1"/>
</dbReference>
<organism evidence="3 4">
    <name type="scientific">Datura stramonium</name>
    <name type="common">Jimsonweed</name>
    <name type="synonym">Common thornapple</name>
    <dbReference type="NCBI Taxonomy" id="4076"/>
    <lineage>
        <taxon>Eukaryota</taxon>
        <taxon>Viridiplantae</taxon>
        <taxon>Streptophyta</taxon>
        <taxon>Embryophyta</taxon>
        <taxon>Tracheophyta</taxon>
        <taxon>Spermatophyta</taxon>
        <taxon>Magnoliopsida</taxon>
        <taxon>eudicotyledons</taxon>
        <taxon>Gunneridae</taxon>
        <taxon>Pentapetalae</taxon>
        <taxon>asterids</taxon>
        <taxon>lamiids</taxon>
        <taxon>Solanales</taxon>
        <taxon>Solanaceae</taxon>
        <taxon>Solanoideae</taxon>
        <taxon>Datureae</taxon>
        <taxon>Datura</taxon>
    </lineage>
</organism>
<protein>
    <recommendedName>
        <fullName evidence="5">Pentatricopeptide repeat-containing protein</fullName>
    </recommendedName>
</protein>
<dbReference type="InterPro" id="IPR011990">
    <property type="entry name" value="TPR-like_helical_dom_sf"/>
</dbReference>
<dbReference type="InterPro" id="IPR002885">
    <property type="entry name" value="PPR_rpt"/>
</dbReference>
<dbReference type="EMBL" id="JACEIK010000111">
    <property type="protein sequence ID" value="MCD7449925.1"/>
    <property type="molecule type" value="Genomic_DNA"/>
</dbReference>
<reference evidence="3 4" key="1">
    <citation type="journal article" date="2021" name="BMC Genomics">
        <title>Datura genome reveals duplications of psychoactive alkaloid biosynthetic genes and high mutation rate following tissue culture.</title>
        <authorList>
            <person name="Rajewski A."/>
            <person name="Carter-House D."/>
            <person name="Stajich J."/>
            <person name="Litt A."/>
        </authorList>
    </citation>
    <scope>NUCLEOTIDE SEQUENCE [LARGE SCALE GENOMIC DNA]</scope>
    <source>
        <strain evidence="3">AR-01</strain>
    </source>
</reference>
<evidence type="ECO:0000256" key="1">
    <source>
        <dbReference type="ARBA" id="ARBA00022737"/>
    </source>
</evidence>
<name>A0ABS8RSZ2_DATST</name>
<sequence>MAVLIYQKTHPAARQVLDEFPKRTGGSVADLYVTECADRAERVTESSGNLGKYNATDELLGESMMDSFDCASNQMDEQYIIDQLRYCSNEEIFELGELYHALTIKTTIWLNNMICGYVGNGMLSEAFAFFVKMGNLDIVSNHYTYSILLSACGSSIAVQVGKQLHAQIVNRNFWSLTVVANSALTMYIKFGMIEEAENLFQGLANKNHISWTAFISGLYHQKAFYKALTQFSSAEYHDYGCALHAQVIKHGMMSTVFIGTAIIEMYSKCAELGKARKQLKEMGHIASCASWNTVITGLVHNGEVASGLEVFHKILNNDKTCDEYTCSITLKVRLLLPSFAICRQVHSNLEDAEKVFCLKFTPDDVIFNAMIKAYSLHCGLVQEGKEFFESITRDYGIPPEENHYSCVVDLLSRSGLLESALKFIDDLPIEPQCSNQETFSSRLQIL</sequence>
<dbReference type="Pfam" id="PF01535">
    <property type="entry name" value="PPR"/>
    <property type="match status" value="3"/>
</dbReference>
<dbReference type="PANTHER" id="PTHR47926:SF347">
    <property type="entry name" value="PENTATRICOPEPTIDE REPEAT-CONTAINING PROTEIN"/>
    <property type="match status" value="1"/>
</dbReference>
<proteinExistence type="predicted"/>
<keyword evidence="1" id="KW-0677">Repeat</keyword>
<gene>
    <name evidence="3" type="ORF">HAX54_002449</name>
</gene>
<dbReference type="PANTHER" id="PTHR47926">
    <property type="entry name" value="PENTATRICOPEPTIDE REPEAT-CONTAINING PROTEIN"/>
    <property type="match status" value="1"/>
</dbReference>